<evidence type="ECO:0000256" key="5">
    <source>
        <dbReference type="ARBA" id="ARBA00022989"/>
    </source>
</evidence>
<sequence length="207" mass="22705">MVNASLAREQPIPSPTPSPSPRPDRRTYLNIMLAFFRVGILGFGGGPSSIPLVHQETVKKYMWMSEEEFGDTLALANTMPGPIATKMAGYIGYRVGGLLGCLLALFSTIAPTALLMILLLQLLQVYKDVPWVQHMSASVVPVVAVMLAVLTWEFIKKTGETLGWVKGLLLILGSLVFIEVLKIHPAFLILFLIILVFVPFRKKGEGV</sequence>
<reference evidence="9 10" key="1">
    <citation type="submission" date="2021-03" db="EMBL/GenBank/DDBJ databases">
        <title>Genomic Encyclopedia of Type Strains, Phase IV (KMG-IV): sequencing the most valuable type-strain genomes for metagenomic binning, comparative biology and taxonomic classification.</title>
        <authorList>
            <person name="Goeker M."/>
        </authorList>
    </citation>
    <scope>NUCLEOTIDE SEQUENCE [LARGE SCALE GENOMIC DNA]</scope>
    <source>
        <strain evidence="9 10">DSM 26675</strain>
    </source>
</reference>
<feature type="transmembrane region" description="Helical" evidence="8">
    <location>
        <begin position="167"/>
        <end position="200"/>
    </location>
</feature>
<comment type="subcellular location">
    <subcellularLocation>
        <location evidence="1">Cell membrane</location>
        <topology evidence="1">Multi-pass membrane protein</topology>
    </subcellularLocation>
</comment>
<proteinExistence type="inferred from homology"/>
<feature type="region of interest" description="Disordered" evidence="7">
    <location>
        <begin position="1"/>
        <end position="24"/>
    </location>
</feature>
<dbReference type="InterPro" id="IPR003370">
    <property type="entry name" value="Chromate_transpt"/>
</dbReference>
<evidence type="ECO:0000313" key="9">
    <source>
        <dbReference type="EMBL" id="MBP2242553.1"/>
    </source>
</evidence>
<feature type="transmembrane region" description="Helical" evidence="8">
    <location>
        <begin position="135"/>
        <end position="155"/>
    </location>
</feature>
<keyword evidence="3" id="KW-1003">Cell membrane</keyword>
<dbReference type="Pfam" id="PF02417">
    <property type="entry name" value="Chromate_transp"/>
    <property type="match status" value="1"/>
</dbReference>
<dbReference type="Proteomes" id="UP001519293">
    <property type="component" value="Unassembled WGS sequence"/>
</dbReference>
<keyword evidence="6 8" id="KW-0472">Membrane</keyword>
<gene>
    <name evidence="9" type="ORF">J2Z40_003129</name>
</gene>
<dbReference type="PANTHER" id="PTHR43663:SF1">
    <property type="entry name" value="CHROMATE TRANSPORTER"/>
    <property type="match status" value="1"/>
</dbReference>
<feature type="transmembrane region" description="Helical" evidence="8">
    <location>
        <begin position="28"/>
        <end position="53"/>
    </location>
</feature>
<evidence type="ECO:0000256" key="3">
    <source>
        <dbReference type="ARBA" id="ARBA00022475"/>
    </source>
</evidence>
<evidence type="ECO:0000256" key="6">
    <source>
        <dbReference type="ARBA" id="ARBA00023136"/>
    </source>
</evidence>
<evidence type="ECO:0000256" key="8">
    <source>
        <dbReference type="SAM" id="Phobius"/>
    </source>
</evidence>
<evidence type="ECO:0000256" key="1">
    <source>
        <dbReference type="ARBA" id="ARBA00004651"/>
    </source>
</evidence>
<keyword evidence="5 8" id="KW-1133">Transmembrane helix</keyword>
<name>A0ABS4RI33_9BACI</name>
<organism evidence="9 10">
    <name type="scientific">Cytobacillus eiseniae</name>
    <dbReference type="NCBI Taxonomy" id="762947"/>
    <lineage>
        <taxon>Bacteria</taxon>
        <taxon>Bacillati</taxon>
        <taxon>Bacillota</taxon>
        <taxon>Bacilli</taxon>
        <taxon>Bacillales</taxon>
        <taxon>Bacillaceae</taxon>
        <taxon>Cytobacillus</taxon>
    </lineage>
</organism>
<evidence type="ECO:0000256" key="4">
    <source>
        <dbReference type="ARBA" id="ARBA00022692"/>
    </source>
</evidence>
<keyword evidence="10" id="KW-1185">Reference proteome</keyword>
<feature type="transmembrane region" description="Helical" evidence="8">
    <location>
        <begin position="95"/>
        <end position="123"/>
    </location>
</feature>
<evidence type="ECO:0000256" key="7">
    <source>
        <dbReference type="SAM" id="MobiDB-lite"/>
    </source>
</evidence>
<dbReference type="EMBL" id="JAGIKZ010000022">
    <property type="protein sequence ID" value="MBP2242553.1"/>
    <property type="molecule type" value="Genomic_DNA"/>
</dbReference>
<evidence type="ECO:0000313" key="10">
    <source>
        <dbReference type="Proteomes" id="UP001519293"/>
    </source>
</evidence>
<evidence type="ECO:0000256" key="2">
    <source>
        <dbReference type="ARBA" id="ARBA00005262"/>
    </source>
</evidence>
<comment type="similarity">
    <text evidence="2">Belongs to the chromate ion transporter (CHR) (TC 2.A.51) family.</text>
</comment>
<comment type="caution">
    <text evidence="9">The sequence shown here is derived from an EMBL/GenBank/DDBJ whole genome shotgun (WGS) entry which is preliminary data.</text>
</comment>
<accession>A0ABS4RI33</accession>
<dbReference type="InterPro" id="IPR052518">
    <property type="entry name" value="CHR_Transporter"/>
</dbReference>
<protein>
    <submittedName>
        <fullName evidence="9">Chromate transporter</fullName>
    </submittedName>
</protein>
<keyword evidence="4 8" id="KW-0812">Transmembrane</keyword>
<dbReference type="PANTHER" id="PTHR43663">
    <property type="entry name" value="CHROMATE TRANSPORT PROTEIN-RELATED"/>
    <property type="match status" value="1"/>
</dbReference>
<feature type="compositionally biased region" description="Pro residues" evidence="7">
    <location>
        <begin position="12"/>
        <end position="21"/>
    </location>
</feature>